<dbReference type="GO" id="GO:0005634">
    <property type="term" value="C:nucleus"/>
    <property type="evidence" value="ECO:0007669"/>
    <property type="project" value="TreeGrafter"/>
</dbReference>
<sequence length="77" mass="8269">PGNILLGRDGKAKLSDFGLATRIPRGRAASPHGYITHLAPEVFDQGLTSKLTDIFALGITSYRVLCGDAFLPRIDSE</sequence>
<evidence type="ECO:0000313" key="7">
    <source>
        <dbReference type="EMBL" id="GAH55390.1"/>
    </source>
</evidence>
<dbReference type="PROSITE" id="PS50011">
    <property type="entry name" value="PROTEIN_KINASE_DOM"/>
    <property type="match status" value="1"/>
</dbReference>
<dbReference type="InterPro" id="IPR000719">
    <property type="entry name" value="Prot_kinase_dom"/>
</dbReference>
<reference evidence="7" key="1">
    <citation type="journal article" date="2014" name="Front. Microbiol.">
        <title>High frequency of phylogenetically diverse reductive dehalogenase-homologous genes in deep subseafloor sedimentary metagenomes.</title>
        <authorList>
            <person name="Kawai M."/>
            <person name="Futagami T."/>
            <person name="Toyoda A."/>
            <person name="Takaki Y."/>
            <person name="Nishi S."/>
            <person name="Hori S."/>
            <person name="Arai W."/>
            <person name="Tsubouchi T."/>
            <person name="Morono Y."/>
            <person name="Uchiyama I."/>
            <person name="Ito T."/>
            <person name="Fujiyama A."/>
            <person name="Inagaki F."/>
            <person name="Takami H."/>
        </authorList>
    </citation>
    <scope>NUCLEOTIDE SEQUENCE</scope>
    <source>
        <strain evidence="7">Expedition CK06-06</strain>
    </source>
</reference>
<feature type="non-terminal residue" evidence="7">
    <location>
        <position position="77"/>
    </location>
</feature>
<evidence type="ECO:0000256" key="1">
    <source>
        <dbReference type="ARBA" id="ARBA00022527"/>
    </source>
</evidence>
<dbReference type="Pfam" id="PF00069">
    <property type="entry name" value="Pkinase"/>
    <property type="match status" value="1"/>
</dbReference>
<evidence type="ECO:0000259" key="6">
    <source>
        <dbReference type="PROSITE" id="PS50011"/>
    </source>
</evidence>
<dbReference type="EMBL" id="BARU01015791">
    <property type="protein sequence ID" value="GAH55390.1"/>
    <property type="molecule type" value="Genomic_DNA"/>
</dbReference>
<dbReference type="GO" id="GO:0004674">
    <property type="term" value="F:protein serine/threonine kinase activity"/>
    <property type="evidence" value="ECO:0007669"/>
    <property type="project" value="UniProtKB-KW"/>
</dbReference>
<keyword evidence="5" id="KW-0067">ATP-binding</keyword>
<accession>X1HE88</accession>
<evidence type="ECO:0000256" key="3">
    <source>
        <dbReference type="ARBA" id="ARBA00022741"/>
    </source>
</evidence>
<keyword evidence="1" id="KW-0723">Serine/threonine-protein kinase</keyword>
<keyword evidence="4" id="KW-0418">Kinase</keyword>
<proteinExistence type="predicted"/>
<dbReference type="SUPFAM" id="SSF56112">
    <property type="entry name" value="Protein kinase-like (PK-like)"/>
    <property type="match status" value="1"/>
</dbReference>
<keyword evidence="2" id="KW-0808">Transferase</keyword>
<comment type="caution">
    <text evidence="7">The sequence shown here is derived from an EMBL/GenBank/DDBJ whole genome shotgun (WGS) entry which is preliminary data.</text>
</comment>
<evidence type="ECO:0000256" key="2">
    <source>
        <dbReference type="ARBA" id="ARBA00022679"/>
    </source>
</evidence>
<protein>
    <recommendedName>
        <fullName evidence="6">Protein kinase domain-containing protein</fullName>
    </recommendedName>
</protein>
<dbReference type="PANTHER" id="PTHR24345:SF0">
    <property type="entry name" value="CELL CYCLE SERINE_THREONINE-PROTEIN KINASE CDC5_MSD2"/>
    <property type="match status" value="1"/>
</dbReference>
<dbReference type="Gene3D" id="1.10.510.10">
    <property type="entry name" value="Transferase(Phosphotransferase) domain 1"/>
    <property type="match status" value="1"/>
</dbReference>
<keyword evidence="3" id="KW-0547">Nucleotide-binding</keyword>
<gene>
    <name evidence="7" type="ORF">S03H2_26871</name>
</gene>
<dbReference type="GO" id="GO:0005524">
    <property type="term" value="F:ATP binding"/>
    <property type="evidence" value="ECO:0007669"/>
    <property type="project" value="UniProtKB-KW"/>
</dbReference>
<organism evidence="7">
    <name type="scientific">marine sediment metagenome</name>
    <dbReference type="NCBI Taxonomy" id="412755"/>
    <lineage>
        <taxon>unclassified sequences</taxon>
        <taxon>metagenomes</taxon>
        <taxon>ecological metagenomes</taxon>
    </lineage>
</organism>
<dbReference type="AlphaFoldDB" id="X1HE88"/>
<dbReference type="PANTHER" id="PTHR24345">
    <property type="entry name" value="SERINE/THREONINE-PROTEIN KINASE PLK"/>
    <property type="match status" value="1"/>
</dbReference>
<feature type="non-terminal residue" evidence="7">
    <location>
        <position position="1"/>
    </location>
</feature>
<dbReference type="InterPro" id="IPR011009">
    <property type="entry name" value="Kinase-like_dom_sf"/>
</dbReference>
<evidence type="ECO:0000256" key="5">
    <source>
        <dbReference type="ARBA" id="ARBA00022840"/>
    </source>
</evidence>
<name>X1HE88_9ZZZZ</name>
<feature type="domain" description="Protein kinase" evidence="6">
    <location>
        <begin position="1"/>
        <end position="77"/>
    </location>
</feature>
<evidence type="ECO:0000256" key="4">
    <source>
        <dbReference type="ARBA" id="ARBA00022777"/>
    </source>
</evidence>